<feature type="domain" description="Bulb-type lectin" evidence="4">
    <location>
        <begin position="28"/>
        <end position="149"/>
    </location>
</feature>
<keyword evidence="1 3" id="KW-0732">Signal</keyword>
<reference evidence="5" key="2">
    <citation type="submission" date="2022-03" db="EMBL/GenBank/DDBJ databases">
        <title>Draft title - Genomic analysis of global carrot germplasm unveils the trajectory of domestication and the origin of high carotenoid orange carrot.</title>
        <authorList>
            <person name="Iorizzo M."/>
            <person name="Ellison S."/>
            <person name="Senalik D."/>
            <person name="Macko-Podgorni A."/>
            <person name="Grzebelus D."/>
            <person name="Bostan H."/>
            <person name="Rolling W."/>
            <person name="Curaba J."/>
            <person name="Simon P."/>
        </authorList>
    </citation>
    <scope>NUCLEOTIDE SEQUENCE</scope>
    <source>
        <tissue evidence="5">Leaf</tissue>
    </source>
</reference>
<keyword evidence="6" id="KW-1185">Reference proteome</keyword>
<evidence type="ECO:0000313" key="5">
    <source>
        <dbReference type="EMBL" id="WOH05692.1"/>
    </source>
</evidence>
<dbReference type="InterPro" id="IPR036426">
    <property type="entry name" value="Bulb-type_lectin_dom_sf"/>
</dbReference>
<evidence type="ECO:0000259" key="4">
    <source>
        <dbReference type="PROSITE" id="PS50927"/>
    </source>
</evidence>
<dbReference type="Proteomes" id="UP000077755">
    <property type="component" value="Chromosome 6"/>
</dbReference>
<dbReference type="PROSITE" id="PS50927">
    <property type="entry name" value="BULB_LECTIN"/>
    <property type="match status" value="1"/>
</dbReference>
<feature type="signal peptide" evidence="3">
    <location>
        <begin position="1"/>
        <end position="27"/>
    </location>
</feature>
<dbReference type="PANTHER" id="PTHR32444:SF247">
    <property type="entry name" value="OS01G0958200 PROTEIN"/>
    <property type="match status" value="1"/>
</dbReference>
<organism evidence="5 6">
    <name type="scientific">Daucus carota subsp. sativus</name>
    <name type="common">Carrot</name>
    <dbReference type="NCBI Taxonomy" id="79200"/>
    <lineage>
        <taxon>Eukaryota</taxon>
        <taxon>Viridiplantae</taxon>
        <taxon>Streptophyta</taxon>
        <taxon>Embryophyta</taxon>
        <taxon>Tracheophyta</taxon>
        <taxon>Spermatophyta</taxon>
        <taxon>Magnoliopsida</taxon>
        <taxon>eudicotyledons</taxon>
        <taxon>Gunneridae</taxon>
        <taxon>Pentapetalae</taxon>
        <taxon>asterids</taxon>
        <taxon>campanulids</taxon>
        <taxon>Apiales</taxon>
        <taxon>Apiaceae</taxon>
        <taxon>Apioideae</taxon>
        <taxon>Scandiceae</taxon>
        <taxon>Daucinae</taxon>
        <taxon>Daucus</taxon>
        <taxon>Daucus sect. Daucus</taxon>
    </lineage>
</organism>
<dbReference type="InterPro" id="IPR001480">
    <property type="entry name" value="Bulb-type_lectin_dom"/>
</dbReference>
<dbReference type="CDD" id="cd00028">
    <property type="entry name" value="B_lectin"/>
    <property type="match status" value="1"/>
</dbReference>
<keyword evidence="2" id="KW-0325">Glycoprotein</keyword>
<protein>
    <recommendedName>
        <fullName evidence="4">Bulb-type lectin domain-containing protein</fullName>
    </recommendedName>
</protein>
<dbReference type="SUPFAM" id="SSF51110">
    <property type="entry name" value="alpha-D-mannose-specific plant lectins"/>
    <property type="match status" value="1"/>
</dbReference>
<evidence type="ECO:0000313" key="6">
    <source>
        <dbReference type="Proteomes" id="UP000077755"/>
    </source>
</evidence>
<evidence type="ECO:0000256" key="3">
    <source>
        <dbReference type="SAM" id="SignalP"/>
    </source>
</evidence>
<evidence type="ECO:0000256" key="1">
    <source>
        <dbReference type="ARBA" id="ARBA00022729"/>
    </source>
</evidence>
<feature type="chain" id="PRO_5042055906" description="Bulb-type lectin domain-containing protein" evidence="3">
    <location>
        <begin position="28"/>
        <end position="208"/>
    </location>
</feature>
<dbReference type="Gene3D" id="2.90.10.10">
    <property type="entry name" value="Bulb-type lectin domain"/>
    <property type="match status" value="1"/>
</dbReference>
<gene>
    <name evidence="5" type="ORF">DCAR_0625112</name>
</gene>
<reference evidence="5" key="1">
    <citation type="journal article" date="2016" name="Nat. Genet.">
        <title>A high-quality carrot genome assembly provides new insights into carotenoid accumulation and asterid genome evolution.</title>
        <authorList>
            <person name="Iorizzo M."/>
            <person name="Ellison S."/>
            <person name="Senalik D."/>
            <person name="Zeng P."/>
            <person name="Satapoomin P."/>
            <person name="Huang J."/>
            <person name="Bowman M."/>
            <person name="Iovene M."/>
            <person name="Sanseverino W."/>
            <person name="Cavagnaro P."/>
            <person name="Yildiz M."/>
            <person name="Macko-Podgorni A."/>
            <person name="Moranska E."/>
            <person name="Grzebelus E."/>
            <person name="Grzebelus D."/>
            <person name="Ashrafi H."/>
            <person name="Zheng Z."/>
            <person name="Cheng S."/>
            <person name="Spooner D."/>
            <person name="Van Deynze A."/>
            <person name="Simon P."/>
        </authorList>
    </citation>
    <scope>NUCLEOTIDE SEQUENCE</scope>
    <source>
        <tissue evidence="5">Leaf</tissue>
    </source>
</reference>
<name>A0AAF1B6G0_DAUCS</name>
<accession>A0AAF1B6G0</accession>
<dbReference type="AlphaFoldDB" id="A0AAF1B6G0"/>
<proteinExistence type="predicted"/>
<dbReference type="FunFam" id="2.90.10.10:FF:000002">
    <property type="entry name" value="Serine/threonine-protein kinase"/>
    <property type="match status" value="1"/>
</dbReference>
<evidence type="ECO:0000256" key="2">
    <source>
        <dbReference type="ARBA" id="ARBA00023180"/>
    </source>
</evidence>
<sequence>MGAKESRIFKLIPLFLYFFINIHLCFGADSISASQSLSGDKTIVSSGGNYELGFFKPGKSSKYYIGIWFKKVSEQTVVWVANREKPVKNKYSSELKIVDGNLVLFDEMQAQVWSTETNATFSSLVAVLLDDGNLVLRNGPSSTLWQSLDYPSDTWLPGSKISYDKRTNKTKTLTSWKNSEDPAPGLYTLEVDPINNQGVIMWNRSKLI</sequence>
<dbReference type="Pfam" id="PF01453">
    <property type="entry name" value="B_lectin"/>
    <property type="match status" value="1"/>
</dbReference>
<dbReference type="EMBL" id="CP093348">
    <property type="protein sequence ID" value="WOH05692.1"/>
    <property type="molecule type" value="Genomic_DNA"/>
</dbReference>
<dbReference type="SMART" id="SM00108">
    <property type="entry name" value="B_lectin"/>
    <property type="match status" value="1"/>
</dbReference>
<dbReference type="PANTHER" id="PTHR32444">
    <property type="entry name" value="BULB-TYPE LECTIN DOMAIN-CONTAINING PROTEIN"/>
    <property type="match status" value="1"/>
</dbReference>